<dbReference type="PROSITE" id="PS50031">
    <property type="entry name" value="EH"/>
    <property type="match status" value="3"/>
</dbReference>
<evidence type="ECO:0000256" key="10">
    <source>
        <dbReference type="ARBA" id="ARBA00023054"/>
    </source>
</evidence>
<dbReference type="SMART" id="SM00027">
    <property type="entry name" value="EH"/>
    <property type="match status" value="3"/>
</dbReference>
<dbReference type="PANTHER" id="PTHR11216:SF170">
    <property type="entry name" value="DYNAMIN ASSOCIATED PROTEIN 160, ISOFORM D"/>
    <property type="match status" value="1"/>
</dbReference>
<dbReference type="GO" id="GO:0010008">
    <property type="term" value="C:endosome membrane"/>
    <property type="evidence" value="ECO:0007669"/>
    <property type="project" value="UniProtKB-SubCell"/>
</dbReference>
<dbReference type="GO" id="GO:0016197">
    <property type="term" value="P:endosomal transport"/>
    <property type="evidence" value="ECO:0007669"/>
    <property type="project" value="TreeGrafter"/>
</dbReference>
<evidence type="ECO:0000256" key="9">
    <source>
        <dbReference type="ARBA" id="ARBA00022837"/>
    </source>
</evidence>
<feature type="domain" description="EH" evidence="16">
    <location>
        <begin position="22"/>
        <end position="98"/>
    </location>
</feature>
<dbReference type="GeneID" id="28737733"/>
<dbReference type="InterPro" id="IPR015940">
    <property type="entry name" value="UBA"/>
</dbReference>
<proteinExistence type="predicted"/>
<dbReference type="InterPro" id="IPR000261">
    <property type="entry name" value="EH_dom"/>
</dbReference>
<evidence type="ECO:0000256" key="13">
    <source>
        <dbReference type="ARBA" id="ARBA00025194"/>
    </source>
</evidence>
<feature type="compositionally biased region" description="Polar residues" evidence="14">
    <location>
        <begin position="432"/>
        <end position="442"/>
    </location>
</feature>
<evidence type="ECO:0000259" key="17">
    <source>
        <dbReference type="PROSITE" id="PS50222"/>
    </source>
</evidence>
<dbReference type="PROSITE" id="PS50222">
    <property type="entry name" value="EF_HAND_2"/>
    <property type="match status" value="1"/>
</dbReference>
<feature type="domain" description="EH" evidence="16">
    <location>
        <begin position="299"/>
        <end position="392"/>
    </location>
</feature>
<dbReference type="PROSITE" id="PS50030">
    <property type="entry name" value="UBA"/>
    <property type="match status" value="1"/>
</dbReference>
<keyword evidence="10" id="KW-0175">Coiled coil</keyword>
<comment type="caution">
    <text evidence="18">The sequence shown here is derived from an EMBL/GenBank/DDBJ whole genome shotgun (WGS) entry which is preliminary data.</text>
</comment>
<keyword evidence="8" id="KW-0967">Endosome</keyword>
<evidence type="ECO:0000256" key="14">
    <source>
        <dbReference type="SAM" id="MobiDB-lite"/>
    </source>
</evidence>
<evidence type="ECO:0000256" key="6">
    <source>
        <dbReference type="ARBA" id="ARBA00017312"/>
    </source>
</evidence>
<dbReference type="CDD" id="cd14270">
    <property type="entry name" value="UBA"/>
    <property type="match status" value="1"/>
</dbReference>
<dbReference type="STRING" id="1664694.A0A0N1HBP4"/>
<evidence type="ECO:0000256" key="12">
    <source>
        <dbReference type="ARBA" id="ARBA00023212"/>
    </source>
</evidence>
<dbReference type="InterPro" id="IPR011992">
    <property type="entry name" value="EF-hand-dom_pair"/>
</dbReference>
<dbReference type="SMART" id="SM00165">
    <property type="entry name" value="UBA"/>
    <property type="match status" value="1"/>
</dbReference>
<feature type="domain" description="EF-hand" evidence="17">
    <location>
        <begin position="332"/>
        <end position="367"/>
    </location>
</feature>
<dbReference type="GO" id="GO:0003779">
    <property type="term" value="F:actin binding"/>
    <property type="evidence" value="ECO:0007669"/>
    <property type="project" value="UniProtKB-KW"/>
</dbReference>
<feature type="compositionally biased region" description="Acidic residues" evidence="14">
    <location>
        <begin position="1188"/>
        <end position="1199"/>
    </location>
</feature>
<comment type="subcellular location">
    <subcellularLocation>
        <location evidence="3">Cell membrane</location>
        <topology evidence="3">Peripheral membrane protein</topology>
        <orientation evidence="3">Cytoplasmic side</orientation>
    </subcellularLocation>
    <subcellularLocation>
        <location evidence="2">Cytoplasm</location>
        <location evidence="2">Cytoskeleton</location>
        <location evidence="2">Actin patch</location>
    </subcellularLocation>
    <subcellularLocation>
        <location evidence="1">Endosome membrane</location>
        <topology evidence="1">Peripheral membrane protein</topology>
        <orientation evidence="1">Cytoplasmic side</orientation>
    </subcellularLocation>
</comment>
<dbReference type="Gene3D" id="1.10.287.1490">
    <property type="match status" value="1"/>
</dbReference>
<accession>A0A0N1HBP4</accession>
<feature type="compositionally biased region" description="Acidic residues" evidence="14">
    <location>
        <begin position="1035"/>
        <end position="1052"/>
    </location>
</feature>
<dbReference type="Gene3D" id="1.10.8.10">
    <property type="entry name" value="DNA helicase RuvA subunit, C-terminal domain"/>
    <property type="match status" value="1"/>
</dbReference>
<feature type="compositionally biased region" description="Polar residues" evidence="14">
    <location>
        <begin position="904"/>
        <end position="913"/>
    </location>
</feature>
<dbReference type="SMART" id="SM00054">
    <property type="entry name" value="EFh"/>
    <property type="match status" value="4"/>
</dbReference>
<evidence type="ECO:0000256" key="7">
    <source>
        <dbReference type="ARBA" id="ARBA00022583"/>
    </source>
</evidence>
<feature type="region of interest" description="Disordered" evidence="14">
    <location>
        <begin position="1018"/>
        <end position="1385"/>
    </location>
</feature>
<feature type="compositionally biased region" description="Polar residues" evidence="14">
    <location>
        <begin position="1239"/>
        <end position="1248"/>
    </location>
</feature>
<dbReference type="CDD" id="cd00052">
    <property type="entry name" value="EH"/>
    <property type="match status" value="3"/>
</dbReference>
<dbReference type="PROSITE" id="PS00018">
    <property type="entry name" value="EF_HAND_1"/>
    <property type="match status" value="1"/>
</dbReference>
<feature type="compositionally biased region" description="Low complexity" evidence="14">
    <location>
        <begin position="1317"/>
        <end position="1327"/>
    </location>
</feature>
<dbReference type="SUPFAM" id="SSF46934">
    <property type="entry name" value="UBA-like"/>
    <property type="match status" value="1"/>
</dbReference>
<dbReference type="RefSeq" id="XP_018001783.1">
    <property type="nucleotide sequence ID" value="XM_018145853.1"/>
</dbReference>
<feature type="region of interest" description="Disordered" evidence="14">
    <location>
        <begin position="109"/>
        <end position="146"/>
    </location>
</feature>
<keyword evidence="9" id="KW-0106">Calcium</keyword>
<feature type="compositionally biased region" description="Basic and acidic residues" evidence="14">
    <location>
        <begin position="973"/>
        <end position="982"/>
    </location>
</feature>
<feature type="region of interest" description="Disordered" evidence="14">
    <location>
        <begin position="371"/>
        <end position="507"/>
    </location>
</feature>
<dbReference type="InterPro" id="IPR018247">
    <property type="entry name" value="EF_Hand_1_Ca_BS"/>
</dbReference>
<dbReference type="GO" id="GO:0006897">
    <property type="term" value="P:endocytosis"/>
    <property type="evidence" value="ECO:0007669"/>
    <property type="project" value="UniProtKB-KW"/>
</dbReference>
<feature type="domain" description="UBA" evidence="15">
    <location>
        <begin position="1396"/>
        <end position="1436"/>
    </location>
</feature>
<feature type="region of interest" description="Disordered" evidence="14">
    <location>
        <begin position="239"/>
        <end position="287"/>
    </location>
</feature>
<gene>
    <name evidence="18" type="ORF">AB675_5625</name>
</gene>
<dbReference type="InterPro" id="IPR009060">
    <property type="entry name" value="UBA-like_sf"/>
</dbReference>
<feature type="compositionally biased region" description="Polar residues" evidence="14">
    <location>
        <begin position="468"/>
        <end position="494"/>
    </location>
</feature>
<dbReference type="GO" id="GO:0030479">
    <property type="term" value="C:actin cortical patch"/>
    <property type="evidence" value="ECO:0007669"/>
    <property type="project" value="UniProtKB-SubCell"/>
</dbReference>
<feature type="compositionally biased region" description="Low complexity" evidence="14">
    <location>
        <begin position="1216"/>
        <end position="1233"/>
    </location>
</feature>
<dbReference type="GO" id="GO:0005509">
    <property type="term" value="F:calcium ion binding"/>
    <property type="evidence" value="ECO:0007669"/>
    <property type="project" value="InterPro"/>
</dbReference>
<comment type="function">
    <text evidence="13">Component of the PAN1 actin cytoskeleton-regulatory complex required for the internalization of endosomes during actin-coupled endocytosis. The complex links the site of endocytosis to the cell membrane-associated actin cytoskeleton. Mediates uptake of external molecules and vacuolar degradation of plasma membrane proteins. Plays a role in the proper organization of the cell membrane-associated actin cytoskeleton and promotes its destabilization.</text>
</comment>
<evidence type="ECO:0000256" key="4">
    <source>
        <dbReference type="ARBA" id="ARBA00011159"/>
    </source>
</evidence>
<dbReference type="InterPro" id="IPR002048">
    <property type="entry name" value="EF_hand_dom"/>
</dbReference>
<feature type="compositionally biased region" description="Polar residues" evidence="14">
    <location>
        <begin position="768"/>
        <end position="777"/>
    </location>
</feature>
<keyword evidence="12" id="KW-0206">Cytoskeleton</keyword>
<evidence type="ECO:0000313" key="18">
    <source>
        <dbReference type="EMBL" id="KPI41820.1"/>
    </source>
</evidence>
<feature type="compositionally biased region" description="Basic and acidic residues" evidence="14">
    <location>
        <begin position="702"/>
        <end position="715"/>
    </location>
</feature>
<feature type="compositionally biased region" description="Pro residues" evidence="14">
    <location>
        <begin position="120"/>
        <end position="136"/>
    </location>
</feature>
<evidence type="ECO:0000256" key="3">
    <source>
        <dbReference type="ARBA" id="ARBA00004413"/>
    </source>
</evidence>
<dbReference type="VEuPathDB" id="FungiDB:AB675_5625"/>
<feature type="compositionally biased region" description="Low complexity" evidence="14">
    <location>
        <begin position="717"/>
        <end position="737"/>
    </location>
</feature>
<organism evidence="18 19">
    <name type="scientific">Cyphellophora attinorum</name>
    <dbReference type="NCBI Taxonomy" id="1664694"/>
    <lineage>
        <taxon>Eukaryota</taxon>
        <taxon>Fungi</taxon>
        <taxon>Dikarya</taxon>
        <taxon>Ascomycota</taxon>
        <taxon>Pezizomycotina</taxon>
        <taxon>Eurotiomycetes</taxon>
        <taxon>Chaetothyriomycetidae</taxon>
        <taxon>Chaetothyriales</taxon>
        <taxon>Cyphellophoraceae</taxon>
        <taxon>Cyphellophora</taxon>
    </lineage>
</organism>
<keyword evidence="11" id="KW-0009">Actin-binding</keyword>
<dbReference type="SUPFAM" id="SSF47473">
    <property type="entry name" value="EF-hand"/>
    <property type="match status" value="3"/>
</dbReference>
<evidence type="ECO:0000256" key="2">
    <source>
        <dbReference type="ARBA" id="ARBA00004134"/>
    </source>
</evidence>
<protein>
    <recommendedName>
        <fullName evidence="6">Actin cytoskeleton-regulatory complex protein END3</fullName>
    </recommendedName>
    <alternativeName>
        <fullName evidence="5">Actin cytoskeleton-regulatory complex protein end3</fullName>
    </alternativeName>
</protein>
<feature type="compositionally biased region" description="Low complexity" evidence="14">
    <location>
        <begin position="1060"/>
        <end position="1072"/>
    </location>
</feature>
<reference evidence="18 19" key="1">
    <citation type="submission" date="2015-06" db="EMBL/GenBank/DDBJ databases">
        <title>Draft genome of the ant-associated black yeast Phialophora attae CBS 131958.</title>
        <authorList>
            <person name="Moreno L.F."/>
            <person name="Stielow B.J."/>
            <person name="de Hoog S."/>
            <person name="Vicente V.A."/>
            <person name="Weiss V.A."/>
            <person name="de Vries M."/>
            <person name="Cruz L.M."/>
            <person name="Souza E.M."/>
        </authorList>
    </citation>
    <scope>NUCLEOTIDE SEQUENCE [LARGE SCALE GENOMIC DNA]</scope>
    <source>
        <strain evidence="18 19">CBS 131958</strain>
    </source>
</reference>
<evidence type="ECO:0000256" key="5">
    <source>
        <dbReference type="ARBA" id="ARBA00013889"/>
    </source>
</evidence>
<evidence type="ECO:0000256" key="8">
    <source>
        <dbReference type="ARBA" id="ARBA00022753"/>
    </source>
</evidence>
<dbReference type="GO" id="GO:0005886">
    <property type="term" value="C:plasma membrane"/>
    <property type="evidence" value="ECO:0007669"/>
    <property type="project" value="UniProtKB-SubCell"/>
</dbReference>
<comment type="subunit">
    <text evidence="4">Component of the PAN1 actin cytoskeleton-regulatory complex.</text>
</comment>
<evidence type="ECO:0000259" key="16">
    <source>
        <dbReference type="PROSITE" id="PS50031"/>
    </source>
</evidence>
<dbReference type="OrthoDB" id="524326at2759"/>
<keyword evidence="12" id="KW-0963">Cytoplasm</keyword>
<feature type="compositionally biased region" description="Polar residues" evidence="14">
    <location>
        <begin position="1079"/>
        <end position="1096"/>
    </location>
</feature>
<dbReference type="Pfam" id="PF12763">
    <property type="entry name" value="EH"/>
    <property type="match status" value="3"/>
</dbReference>
<feature type="compositionally biased region" description="Polar residues" evidence="14">
    <location>
        <begin position="1295"/>
        <end position="1304"/>
    </location>
</feature>
<sequence length="1437" mass="150935">MADTQIGAAGAGHPNLNLTADEKSAYSRLLKEADPDGFGVVSGDHALDFFSRTSLSPDMLGQIWQIADSENNGFLTAAGFGVVLRLIGHAQAGRSPTPQLATQVAPLPRFSGSTASQPAQPVPPPVQQQPTGPPQSPTGAPIRVPPLSPDKVAEYSGLFERSDAENGMLSGVIAKQIFERARLPNDVLGRIWGLSDTQGRGALDVTEFVIAMHLLASFKSGQMRGVPNTLPPGLYEAALRRPPPVGQRGPGSRPGSAQPQIAPQFSGYGRPQSPITRAQAGTPLSQQSTGEMWLINAPDKAKFDQIFATIDKSGSGYISGGQAVEFFGNARLPEEVLAQIWDLSDINSEGRLDRDEFAVAMYLIRQQRGSKDGRGILPQSLPPALIPPSKRKQHIPPSQPTAPAFENAAPTKPKSAADDLFGLDAFGPPGTPQQQVAQSTGGTDAGPFANPPAPSSPSTSTQFRPFVPTSSFGQSLNPQATGSPSLNQNRSIASPSHDDLLGDADPAETSKITNETTELANLSNQVGNLSKQMTDLHTSRGQTEQEINQTSAQKRAFESRLGQLRQLYESEVKEVKALKDQLAAVKGDTKRLQSDYAMINGNHQDLSTQHQQLRQQFETDQRENAALKEKIRQMNAEVDSLKPQLEKLKSDARQQKGLVAINKKQLATNEAERDRLKAELTAAQKEIEDHAREAVESARAIENSKREVEEAERARAAVKSPPAVASPPAVTSPPAVSRDIVSPAPSTSSNPFFRRTPSETVASPEPQPQQQHNQSAFDNIFGPSFGAAAPAPATSFDRSFDSANDTPPAGISRASSSTPQIMEPPAPPSASQITSAALPFPHSLSRNESVNSSVRVAAPASRLSPEEGNTPRALTPGSSTYGTEDSKADDPFAPSAQDEEQESVKQTIPTGEMSTEEMFGKSTENLELPGAFPGGDTPGVQTPTASGFGTGAAIGAGAAAVAAGVGVAAATNGEDKGKGPAKEDDDFDQYFAGAVHQRSASDQARDFDSAFAGMKAAPAANGASNQEFPDIKELEDSDSESESSEEPAGFDDDFNKSKAAEAQPAVASAVPSHLAPRPQIQQTPSAASSLPDFSTQTPPPPDYQNAAGSNPNHFAREYAGLLPEREDPTSPPPAGGETVQQSAPEAHSYGPEVGHAQNAGASPPPPAVAKSTPFDFDSAFAGVGPAQVEDDSDSDDEDDVPHNKRDTAQFDPTFDSPAPSSTTAASSSSAAATVPPPSFNTAVTNGSATPPPPPAKNDFFDFGTDKSAGPVPPAGPSPGTGNPQTAHDWDDIFSGLSSSNNSAPKTVGFEEPEDGETTPTAETQATAISPTALALTKSREVPPTDSPLPERAVPVPPPRDTAATTPPLAKTNTLTVEGAGGDNRPNLARAISTTSEHDDPIVKMLTGMGFNRADSVAALEKYDYDIDKAADYLTFRD</sequence>
<evidence type="ECO:0000256" key="11">
    <source>
        <dbReference type="ARBA" id="ARBA00023203"/>
    </source>
</evidence>
<dbReference type="EMBL" id="LFJN01000008">
    <property type="protein sequence ID" value="KPI41820.1"/>
    <property type="molecule type" value="Genomic_DNA"/>
</dbReference>
<keyword evidence="19" id="KW-1185">Reference proteome</keyword>
<feature type="region of interest" description="Disordered" evidence="14">
    <location>
        <begin position="925"/>
        <end position="944"/>
    </location>
</feature>
<evidence type="ECO:0000259" key="15">
    <source>
        <dbReference type="PROSITE" id="PS50030"/>
    </source>
</evidence>
<feature type="compositionally biased region" description="Low complexity" evidence="14">
    <location>
        <begin position="843"/>
        <end position="856"/>
    </location>
</feature>
<name>A0A0N1HBP4_9EURO</name>
<dbReference type="Gene3D" id="1.10.238.10">
    <property type="entry name" value="EF-hand"/>
    <property type="match status" value="3"/>
</dbReference>
<dbReference type="SUPFAM" id="SSF90257">
    <property type="entry name" value="Myosin rod fragments"/>
    <property type="match status" value="1"/>
</dbReference>
<dbReference type="Proteomes" id="UP000038010">
    <property type="component" value="Unassembled WGS sequence"/>
</dbReference>
<keyword evidence="7" id="KW-0254">Endocytosis</keyword>
<feature type="region of interest" description="Disordered" evidence="14">
    <location>
        <begin position="971"/>
        <end position="1006"/>
    </location>
</feature>
<evidence type="ECO:0000256" key="1">
    <source>
        <dbReference type="ARBA" id="ARBA00004125"/>
    </source>
</evidence>
<evidence type="ECO:0000313" key="19">
    <source>
        <dbReference type="Proteomes" id="UP000038010"/>
    </source>
</evidence>
<dbReference type="PANTHER" id="PTHR11216">
    <property type="entry name" value="EH DOMAIN"/>
    <property type="match status" value="1"/>
</dbReference>
<feature type="region of interest" description="Disordered" evidence="14">
    <location>
        <begin position="691"/>
        <end position="913"/>
    </location>
</feature>
<feature type="compositionally biased region" description="Low complexity" evidence="14">
    <location>
        <begin position="246"/>
        <end position="255"/>
    </location>
</feature>
<feature type="domain" description="EH" evidence="16">
    <location>
        <begin position="151"/>
        <end position="241"/>
    </location>
</feature>